<dbReference type="OrthoDB" id="9776650at2"/>
<accession>A0A540VBR3</accession>
<dbReference type="Pfam" id="PF09707">
    <property type="entry name" value="Cas_Cas2CT1978"/>
    <property type="match status" value="1"/>
</dbReference>
<gene>
    <name evidence="1" type="primary">cas2e</name>
    <name evidence="1" type="ORF">FKZ61_17670</name>
</gene>
<dbReference type="Proteomes" id="UP000317371">
    <property type="component" value="Unassembled WGS sequence"/>
</dbReference>
<organism evidence="1 2">
    <name type="scientific">Litorilinea aerophila</name>
    <dbReference type="NCBI Taxonomy" id="1204385"/>
    <lineage>
        <taxon>Bacteria</taxon>
        <taxon>Bacillati</taxon>
        <taxon>Chloroflexota</taxon>
        <taxon>Caldilineae</taxon>
        <taxon>Caldilineales</taxon>
        <taxon>Caldilineaceae</taxon>
        <taxon>Litorilinea</taxon>
    </lineage>
</organism>
<dbReference type="InterPro" id="IPR010152">
    <property type="entry name" value="CRISPR-assoc_prot_Cas2_sub"/>
</dbReference>
<reference evidence="1 2" key="1">
    <citation type="submission" date="2019-06" db="EMBL/GenBank/DDBJ databases">
        <title>Genome sequence of Litorilinea aerophila BAA-2444.</title>
        <authorList>
            <person name="Maclea K.S."/>
            <person name="Maurais E.G."/>
            <person name="Iannazzi L.C."/>
        </authorList>
    </citation>
    <scope>NUCLEOTIDE SEQUENCE [LARGE SCALE GENOMIC DNA]</scope>
    <source>
        <strain evidence="1 2">ATCC BAA-2444</strain>
    </source>
</reference>
<dbReference type="EMBL" id="VIGC01000026">
    <property type="protein sequence ID" value="TQE94208.1"/>
    <property type="molecule type" value="Genomic_DNA"/>
</dbReference>
<dbReference type="AlphaFoldDB" id="A0A540VBR3"/>
<name>A0A540VBR3_9CHLR</name>
<comment type="caution">
    <text evidence="1">The sequence shown here is derived from an EMBL/GenBank/DDBJ whole genome shotgun (WGS) entry which is preliminary data.</text>
</comment>
<dbReference type="RefSeq" id="WP_141611486.1">
    <property type="nucleotide sequence ID" value="NZ_VIGC02000026.1"/>
</dbReference>
<evidence type="ECO:0000313" key="1">
    <source>
        <dbReference type="EMBL" id="TQE94208.1"/>
    </source>
</evidence>
<protein>
    <submittedName>
        <fullName evidence="1">Type I-E CRISPR-associated endoribonuclease Cas2</fullName>
    </submittedName>
</protein>
<dbReference type="CDD" id="cd09755">
    <property type="entry name" value="Cas2_I-E"/>
    <property type="match status" value="1"/>
</dbReference>
<dbReference type="InParanoid" id="A0A540VBR3"/>
<proteinExistence type="predicted"/>
<dbReference type="NCBIfam" id="TIGR01873">
    <property type="entry name" value="cas_CT1978"/>
    <property type="match status" value="1"/>
</dbReference>
<dbReference type="Gene3D" id="3.30.70.240">
    <property type="match status" value="1"/>
</dbReference>
<keyword evidence="2" id="KW-1185">Reference proteome</keyword>
<sequence length="97" mass="11238">MVVMILERVPASLRGELSRWLIEPHPGVFIGHVSGMVRDRLWEKCCRRRDTGGILQAWSTNNEQRFTIRTYGDTRRAIVDFEGLQLVCVKPVQNSRK</sequence>
<evidence type="ECO:0000313" key="2">
    <source>
        <dbReference type="Proteomes" id="UP000317371"/>
    </source>
</evidence>